<name>A0A8E6EWT0_9BACT</name>
<evidence type="ECO:0000313" key="3">
    <source>
        <dbReference type="Proteomes" id="UP000676194"/>
    </source>
</evidence>
<keyword evidence="1" id="KW-0732">Signal</keyword>
<dbReference type="EMBL" id="CP074694">
    <property type="protein sequence ID" value="QVL30491.1"/>
    <property type="molecule type" value="Genomic_DNA"/>
</dbReference>
<sequence>MRILRKTFFLALIPFGLITGFSTNPSAHATEDPKSDERPFHKELLKAAAEYKSWGRVDDEYRWAPWLCRTPEPGRARVSASKDEATHGQKIYSLFAKNQRDYMNVLPEKSARVGQIVVKESWVPEEITDEKLKPSKSADFSNVIETKATPQAPREWNEKDDHFYPYAWKGDKVFKAAKQSDLFVMLKLDPKTEGTDQGWVYGTVSADGKKVNSAGRIESCMKCHVEAKGDRLFGLPEFTFSRKP</sequence>
<dbReference type="KEGG" id="tsph:KIH39_16715"/>
<dbReference type="Proteomes" id="UP000676194">
    <property type="component" value="Chromosome"/>
</dbReference>
<reference evidence="2" key="1">
    <citation type="submission" date="2021-05" db="EMBL/GenBank/DDBJ databases">
        <title>Complete genome sequence of the cellulolytic planctomycete Telmatocola sphagniphila SP2T and characterization of the first cellulase from planctomycetes.</title>
        <authorList>
            <person name="Rakitin A.L."/>
            <person name="Beletsky A.V."/>
            <person name="Naumoff D.G."/>
            <person name="Kulichevskaya I.S."/>
            <person name="Mardanov A.V."/>
            <person name="Ravin N.V."/>
            <person name="Dedysh S.N."/>
        </authorList>
    </citation>
    <scope>NUCLEOTIDE SEQUENCE</scope>
    <source>
        <strain evidence="2">SP2T</strain>
    </source>
</reference>
<accession>A0A8E6EWT0</accession>
<evidence type="ECO:0008006" key="4">
    <source>
        <dbReference type="Google" id="ProtNLM"/>
    </source>
</evidence>
<gene>
    <name evidence="2" type="ORF">KIH39_16715</name>
</gene>
<proteinExistence type="predicted"/>
<dbReference type="Gene3D" id="3.50.70.20">
    <property type="entry name" value="Cytochrome P460"/>
    <property type="match status" value="1"/>
</dbReference>
<feature type="signal peptide" evidence="1">
    <location>
        <begin position="1"/>
        <end position="29"/>
    </location>
</feature>
<protein>
    <recommendedName>
        <fullName evidence="4">Cytochrome P460 domain-containing protein</fullName>
    </recommendedName>
</protein>
<dbReference type="InterPro" id="IPR038142">
    <property type="entry name" value="Cytochrome_P460_sp"/>
</dbReference>
<organism evidence="2 3">
    <name type="scientific">Telmatocola sphagniphila</name>
    <dbReference type="NCBI Taxonomy" id="1123043"/>
    <lineage>
        <taxon>Bacteria</taxon>
        <taxon>Pseudomonadati</taxon>
        <taxon>Planctomycetota</taxon>
        <taxon>Planctomycetia</taxon>
        <taxon>Gemmatales</taxon>
        <taxon>Gemmataceae</taxon>
    </lineage>
</organism>
<evidence type="ECO:0000256" key="1">
    <source>
        <dbReference type="SAM" id="SignalP"/>
    </source>
</evidence>
<dbReference type="AlphaFoldDB" id="A0A8E6EWT0"/>
<keyword evidence="3" id="KW-1185">Reference proteome</keyword>
<dbReference type="RefSeq" id="WP_213494362.1">
    <property type="nucleotide sequence ID" value="NZ_CP074694.1"/>
</dbReference>
<evidence type="ECO:0000313" key="2">
    <source>
        <dbReference type="EMBL" id="QVL30491.1"/>
    </source>
</evidence>
<feature type="chain" id="PRO_5034482513" description="Cytochrome P460 domain-containing protein" evidence="1">
    <location>
        <begin position="30"/>
        <end position="244"/>
    </location>
</feature>